<keyword evidence="4" id="KW-0804">Transcription</keyword>
<name>A0A3N4KLE5_9PEZI</name>
<feature type="compositionally biased region" description="Polar residues" evidence="6">
    <location>
        <begin position="75"/>
        <end position="86"/>
    </location>
</feature>
<evidence type="ECO:0000256" key="2">
    <source>
        <dbReference type="ARBA" id="ARBA00023015"/>
    </source>
</evidence>
<proteinExistence type="predicted"/>
<dbReference type="Proteomes" id="UP000277580">
    <property type="component" value="Unassembled WGS sequence"/>
</dbReference>
<dbReference type="GO" id="GO:0001228">
    <property type="term" value="F:DNA-binding transcription activator activity, RNA polymerase II-specific"/>
    <property type="evidence" value="ECO:0007669"/>
    <property type="project" value="TreeGrafter"/>
</dbReference>
<dbReference type="EMBL" id="ML119136">
    <property type="protein sequence ID" value="RPB11393.1"/>
    <property type="molecule type" value="Genomic_DNA"/>
</dbReference>
<feature type="compositionally biased region" description="Low complexity" evidence="6">
    <location>
        <begin position="294"/>
        <end position="305"/>
    </location>
</feature>
<organism evidence="8 9">
    <name type="scientific">Morchella conica CCBAS932</name>
    <dbReference type="NCBI Taxonomy" id="1392247"/>
    <lineage>
        <taxon>Eukaryota</taxon>
        <taxon>Fungi</taxon>
        <taxon>Dikarya</taxon>
        <taxon>Ascomycota</taxon>
        <taxon>Pezizomycotina</taxon>
        <taxon>Pezizomycetes</taxon>
        <taxon>Pezizales</taxon>
        <taxon>Morchellaceae</taxon>
        <taxon>Morchella</taxon>
    </lineage>
</organism>
<feature type="compositionally biased region" description="Basic and acidic residues" evidence="6">
    <location>
        <begin position="377"/>
        <end position="390"/>
    </location>
</feature>
<feature type="domain" description="BZIP" evidence="7">
    <location>
        <begin position="236"/>
        <end position="250"/>
    </location>
</feature>
<dbReference type="PANTHER" id="PTHR13044:SF14">
    <property type="entry name" value="CRYPTOCEPHAL, ISOFORM A"/>
    <property type="match status" value="1"/>
</dbReference>
<accession>A0A3N4KLE5</accession>
<dbReference type="GO" id="GO:0005634">
    <property type="term" value="C:nucleus"/>
    <property type="evidence" value="ECO:0007669"/>
    <property type="project" value="UniProtKB-SubCell"/>
</dbReference>
<evidence type="ECO:0000256" key="1">
    <source>
        <dbReference type="ARBA" id="ARBA00004123"/>
    </source>
</evidence>
<dbReference type="GO" id="GO:0000977">
    <property type="term" value="F:RNA polymerase II transcription regulatory region sequence-specific DNA binding"/>
    <property type="evidence" value="ECO:0007669"/>
    <property type="project" value="TreeGrafter"/>
</dbReference>
<evidence type="ECO:0000256" key="4">
    <source>
        <dbReference type="ARBA" id="ARBA00023163"/>
    </source>
</evidence>
<evidence type="ECO:0000256" key="6">
    <source>
        <dbReference type="SAM" id="MobiDB-lite"/>
    </source>
</evidence>
<feature type="compositionally biased region" description="Polar residues" evidence="6">
    <location>
        <begin position="43"/>
        <end position="65"/>
    </location>
</feature>
<evidence type="ECO:0000313" key="9">
    <source>
        <dbReference type="Proteomes" id="UP000277580"/>
    </source>
</evidence>
<dbReference type="PROSITE" id="PS00036">
    <property type="entry name" value="BZIP_BASIC"/>
    <property type="match status" value="1"/>
</dbReference>
<evidence type="ECO:0000259" key="7">
    <source>
        <dbReference type="PROSITE" id="PS00036"/>
    </source>
</evidence>
<dbReference type="InParanoid" id="A0A3N4KLE5"/>
<reference evidence="8 9" key="1">
    <citation type="journal article" date="2018" name="Nat. Ecol. Evol.">
        <title>Pezizomycetes genomes reveal the molecular basis of ectomycorrhizal truffle lifestyle.</title>
        <authorList>
            <person name="Murat C."/>
            <person name="Payen T."/>
            <person name="Noel B."/>
            <person name="Kuo A."/>
            <person name="Morin E."/>
            <person name="Chen J."/>
            <person name="Kohler A."/>
            <person name="Krizsan K."/>
            <person name="Balestrini R."/>
            <person name="Da Silva C."/>
            <person name="Montanini B."/>
            <person name="Hainaut M."/>
            <person name="Levati E."/>
            <person name="Barry K.W."/>
            <person name="Belfiori B."/>
            <person name="Cichocki N."/>
            <person name="Clum A."/>
            <person name="Dockter R.B."/>
            <person name="Fauchery L."/>
            <person name="Guy J."/>
            <person name="Iotti M."/>
            <person name="Le Tacon F."/>
            <person name="Lindquist E.A."/>
            <person name="Lipzen A."/>
            <person name="Malagnac F."/>
            <person name="Mello A."/>
            <person name="Molinier V."/>
            <person name="Miyauchi S."/>
            <person name="Poulain J."/>
            <person name="Riccioni C."/>
            <person name="Rubini A."/>
            <person name="Sitrit Y."/>
            <person name="Splivallo R."/>
            <person name="Traeger S."/>
            <person name="Wang M."/>
            <person name="Zifcakova L."/>
            <person name="Wipf D."/>
            <person name="Zambonelli A."/>
            <person name="Paolocci F."/>
            <person name="Nowrousian M."/>
            <person name="Ottonello S."/>
            <person name="Baldrian P."/>
            <person name="Spatafora J.W."/>
            <person name="Henrissat B."/>
            <person name="Nagy L.G."/>
            <person name="Aury J.M."/>
            <person name="Wincker P."/>
            <person name="Grigoriev I.V."/>
            <person name="Bonfante P."/>
            <person name="Martin F.M."/>
        </authorList>
    </citation>
    <scope>NUCLEOTIDE SEQUENCE [LARGE SCALE GENOMIC DNA]</scope>
    <source>
        <strain evidence="8 9">CCBAS932</strain>
    </source>
</reference>
<feature type="region of interest" description="Disordered" evidence="6">
    <location>
        <begin position="285"/>
        <end position="399"/>
    </location>
</feature>
<keyword evidence="9" id="KW-1185">Reference proteome</keyword>
<feature type="region of interest" description="Disordered" evidence="6">
    <location>
        <begin position="1"/>
        <end position="181"/>
    </location>
</feature>
<feature type="compositionally biased region" description="Pro residues" evidence="6">
    <location>
        <begin position="110"/>
        <end position="120"/>
    </location>
</feature>
<comment type="subcellular location">
    <subcellularLocation>
        <location evidence="1">Nucleus</location>
    </subcellularLocation>
</comment>
<feature type="region of interest" description="Disordered" evidence="6">
    <location>
        <begin position="227"/>
        <end position="259"/>
    </location>
</feature>
<keyword evidence="3" id="KW-0238">DNA-binding</keyword>
<evidence type="ECO:0000256" key="3">
    <source>
        <dbReference type="ARBA" id="ARBA00023125"/>
    </source>
</evidence>
<keyword evidence="5" id="KW-0539">Nucleus</keyword>
<evidence type="ECO:0000313" key="8">
    <source>
        <dbReference type="EMBL" id="RPB11393.1"/>
    </source>
</evidence>
<keyword evidence="2" id="KW-0805">Transcription regulation</keyword>
<dbReference type="PANTHER" id="PTHR13044">
    <property type="entry name" value="ACTIVATING TRANSCRIPTION FACTOR ATF 4/5"/>
    <property type="match status" value="1"/>
</dbReference>
<dbReference type="OrthoDB" id="2247093at2759"/>
<feature type="compositionally biased region" description="Low complexity" evidence="6">
    <location>
        <begin position="1"/>
        <end position="14"/>
    </location>
</feature>
<sequence>MSRTYSTSRSSTSSDDSDRDYRVLDHYNTQAPDGTIPAALAIPTSQYTSQASEPSIASTVTSPEQRPSRLLDVSNILNPTPQSAQENPFPLGTPRRPTGYASDAHSSAAAPPPPHLPAPPSGHQSPAFPFPSVPTSMQYAPSSFSTPMSSASASPNTSYSTYVQSAQSPLPPSTPTFNHPGYSLGHPSTPINNPYPLSLSTHGPHGGYPMMSLNTAHGAIQIPIDTTAASKSADEKRKRNAGASARFRQRRKEREREMSTRISDLEQRVKKVEEERDYYRDLALRLQRGGGRPQQGQPQSLSPSRIGMAMGPGDSGFGGFRPSEISRPSSSMRDFGSPMTGIEVSGDHGQGSRSGHPGHPGTPRMRQPMDSGAGSALKRETEMYDREHHGAGGSDQRHH</sequence>
<dbReference type="InterPro" id="IPR004827">
    <property type="entry name" value="bZIP"/>
</dbReference>
<evidence type="ECO:0000256" key="5">
    <source>
        <dbReference type="ARBA" id="ARBA00023242"/>
    </source>
</evidence>
<gene>
    <name evidence="8" type="ORF">P167DRAFT_565957</name>
</gene>
<feature type="compositionally biased region" description="Low complexity" evidence="6">
    <location>
        <begin position="139"/>
        <end position="162"/>
    </location>
</feature>
<protein>
    <recommendedName>
        <fullName evidence="7">BZIP domain-containing protein</fullName>
    </recommendedName>
</protein>
<dbReference type="AlphaFoldDB" id="A0A3N4KLE5"/>